<reference evidence="3" key="4">
    <citation type="submission" date="2020-11" db="EMBL/GenBank/DDBJ databases">
        <title>Antibiotic susceptibility profiles of Pediococcus pentosaceus from various origins and their implications for the safety assessment of strains with food-technology applications.</title>
        <authorList>
            <person name="Shani N."/>
            <person name="Oberhaensli S."/>
            <person name="Arias E."/>
        </authorList>
    </citation>
    <scope>NUCLEOTIDE SEQUENCE</scope>
    <source>
        <strain evidence="3">FAM 19164</strain>
    </source>
</reference>
<organism evidence="3 5">
    <name type="scientific">Pediococcus pentosaceus</name>
    <dbReference type="NCBI Taxonomy" id="1255"/>
    <lineage>
        <taxon>Bacteria</taxon>
        <taxon>Bacillati</taxon>
        <taxon>Bacillota</taxon>
        <taxon>Bacilli</taxon>
        <taxon>Lactobacillales</taxon>
        <taxon>Lactobacillaceae</taxon>
        <taxon>Pediococcus</taxon>
    </lineage>
</organism>
<dbReference type="AlphaFoldDB" id="A0A6L5A3J1"/>
<feature type="repeat" description="TPR" evidence="1">
    <location>
        <begin position="190"/>
        <end position="223"/>
    </location>
</feature>
<proteinExistence type="predicted"/>
<evidence type="ECO:0000313" key="3">
    <source>
        <dbReference type="EMBL" id="MBF7126538.1"/>
    </source>
</evidence>
<dbReference type="Gene3D" id="1.25.40.10">
    <property type="entry name" value="Tetratricopeptide repeat domain"/>
    <property type="match status" value="1"/>
</dbReference>
<reference evidence="2 4" key="1">
    <citation type="submission" date="2019-10" db="EMBL/GenBank/DDBJ databases">
        <authorList>
            <person name="Irmler S."/>
            <person name="Berthoud H."/>
            <person name="Roetschi A."/>
            <person name="Arias E."/>
            <person name="Shani N."/>
            <person name="Wuethrich D."/>
            <person name="Bruggmann R."/>
        </authorList>
    </citation>
    <scope>NUCLEOTIDE SEQUENCE [LARGE SCALE GENOMIC DNA]</scope>
    <source>
        <strain evidence="2 4">FAM13073</strain>
    </source>
</reference>
<dbReference type="InterPro" id="IPR019734">
    <property type="entry name" value="TPR_rpt"/>
</dbReference>
<accession>A0A6L5A3J1</accession>
<sequence>MWPFKKKNIQKDKISPKFRFYSKDNLTPPSLIFNESDSIEEKTRKIVHANISDDDKWHLFNILSSTMNIRYDSDAYHLYIEMAKQCKRNGHYSASILYNCLPIIEYFVTFNEISGLTHEIAIAIRKSGNKIKKEDFAEIFTQAYNSLFADLNLNVSELIEIVWKHIETDGNIFNYLPSESIPDFKSSGHANQDEHLGNAYEKVKDYNNAIKAYQSAFELQKGATVIPPRIFMRQAIAYRKLKQYDNEIDIIKTGLIYGNKQSIKEMEKLKSRLSRAEQLLLKSKS</sequence>
<protein>
    <submittedName>
        <fullName evidence="3">Tetratricopeptide repeat protein</fullName>
    </submittedName>
</protein>
<dbReference type="InterPro" id="IPR011990">
    <property type="entry name" value="TPR-like_helical_dom_sf"/>
</dbReference>
<comment type="caution">
    <text evidence="3">The sequence shown here is derived from an EMBL/GenBank/DDBJ whole genome shotgun (WGS) entry which is preliminary data.</text>
</comment>
<evidence type="ECO:0000313" key="4">
    <source>
        <dbReference type="Proteomes" id="UP000472573"/>
    </source>
</evidence>
<dbReference type="EMBL" id="JADOFV010000001">
    <property type="protein sequence ID" value="MBF7126538.1"/>
    <property type="molecule type" value="Genomic_DNA"/>
</dbReference>
<evidence type="ECO:0000256" key="1">
    <source>
        <dbReference type="PROSITE-ProRule" id="PRU00339"/>
    </source>
</evidence>
<dbReference type="PROSITE" id="PS50005">
    <property type="entry name" value="TPR"/>
    <property type="match status" value="1"/>
</dbReference>
<reference evidence="4" key="3">
    <citation type="submission" date="2020-03" db="EMBL/GenBank/DDBJ databases">
        <title>SpeciesPrimer: A bioinformatics pipeline dedicated to the design of qPCR primers for the quantification of bacterial species.</title>
        <authorList>
            <person name="Dreier M."/>
            <person name="Berthoud H."/>
            <person name="Shani N."/>
            <person name="Wechsler D."/>
            <person name="Junier P."/>
        </authorList>
    </citation>
    <scope>NUCLEOTIDE SEQUENCE [LARGE SCALE GENOMIC DNA]</scope>
    <source>
        <strain evidence="4">FAM13073</strain>
    </source>
</reference>
<evidence type="ECO:0000313" key="2">
    <source>
        <dbReference type="EMBL" id="KAF0415006.1"/>
    </source>
</evidence>
<dbReference type="RefSeq" id="WP_060744020.1">
    <property type="nucleotide sequence ID" value="NZ_CP039378.1"/>
</dbReference>
<evidence type="ECO:0000313" key="5">
    <source>
        <dbReference type="Proteomes" id="UP000743107"/>
    </source>
</evidence>
<reference evidence="2" key="2">
    <citation type="submission" date="2019-12" db="EMBL/GenBank/DDBJ databases">
        <title>SpeciesPrimer: A bioinformatics pipeline dedicated to the design of qPCR primers for the quantification of bacterial species.</title>
        <authorList>
            <person name="Dreier M."/>
            <person name="Berthoud H."/>
            <person name="Shani N."/>
            <person name="Wechsler D."/>
            <person name="Junier P."/>
        </authorList>
    </citation>
    <scope>NUCLEOTIDE SEQUENCE</scope>
    <source>
        <strain evidence="2">FAM13073</strain>
    </source>
</reference>
<keyword evidence="1" id="KW-0802">TPR repeat</keyword>
<dbReference type="Proteomes" id="UP000743107">
    <property type="component" value="Unassembled WGS sequence"/>
</dbReference>
<name>A0A6L5A3J1_PEDPE</name>
<keyword evidence="4" id="KW-1185">Reference proteome</keyword>
<dbReference type="EMBL" id="WENB01000001">
    <property type="protein sequence ID" value="KAF0415006.1"/>
    <property type="molecule type" value="Genomic_DNA"/>
</dbReference>
<gene>
    <name evidence="2" type="ORF">GBO79_01405</name>
    <name evidence="3" type="ORF">ITQ97_01630</name>
</gene>
<dbReference type="SUPFAM" id="SSF48452">
    <property type="entry name" value="TPR-like"/>
    <property type="match status" value="1"/>
</dbReference>
<dbReference type="Proteomes" id="UP000472573">
    <property type="component" value="Unassembled WGS sequence"/>
</dbReference>